<dbReference type="Pfam" id="PF05424">
    <property type="entry name" value="Duffy_binding"/>
    <property type="match status" value="1"/>
</dbReference>
<proteinExistence type="predicted"/>
<feature type="compositionally biased region" description="Polar residues" evidence="1">
    <location>
        <begin position="860"/>
        <end position="886"/>
    </location>
</feature>
<feature type="compositionally biased region" description="Acidic residues" evidence="1">
    <location>
        <begin position="540"/>
        <end position="555"/>
    </location>
</feature>
<dbReference type="Gene3D" id="1.20.1310.20">
    <property type="entry name" value="Duffy-antigen binding domain"/>
    <property type="match status" value="3"/>
</dbReference>
<dbReference type="GO" id="GO:0046789">
    <property type="term" value="F:host cell surface receptor binding"/>
    <property type="evidence" value="ECO:0007669"/>
    <property type="project" value="InterPro"/>
</dbReference>
<feature type="compositionally biased region" description="Low complexity" evidence="1">
    <location>
        <begin position="938"/>
        <end position="950"/>
    </location>
</feature>
<dbReference type="GO" id="GO:0016020">
    <property type="term" value="C:membrane"/>
    <property type="evidence" value="ECO:0007669"/>
    <property type="project" value="InterPro"/>
</dbReference>
<dbReference type="InterPro" id="IPR004258">
    <property type="entry name" value="DBL"/>
</dbReference>
<feature type="compositionally biased region" description="Polar residues" evidence="1">
    <location>
        <begin position="914"/>
        <end position="926"/>
    </location>
</feature>
<gene>
    <name evidence="6" type="ORF">PFNF54_03734</name>
</gene>
<dbReference type="Pfam" id="PF21807">
    <property type="entry name" value="PfEMP1_CIDRalpha1_dom"/>
    <property type="match status" value="1"/>
</dbReference>
<keyword evidence="7" id="KW-1185">Reference proteome</keyword>
<dbReference type="OMA" id="WEDIKTH"/>
<feature type="region of interest" description="Disordered" evidence="1">
    <location>
        <begin position="666"/>
        <end position="685"/>
    </location>
</feature>
<evidence type="ECO:0000256" key="1">
    <source>
        <dbReference type="SAM" id="MobiDB-lite"/>
    </source>
</evidence>
<name>W7K2Q8_PLAFO</name>
<dbReference type="Gene3D" id="1.20.58.830">
    <property type="match status" value="2"/>
</dbReference>
<dbReference type="Pfam" id="PF15447">
    <property type="entry name" value="NTS"/>
    <property type="match status" value="1"/>
</dbReference>
<dbReference type="InterPro" id="IPR042202">
    <property type="entry name" value="Duffy-ag-bd_sf"/>
</dbReference>
<feature type="region of interest" description="Disordered" evidence="1">
    <location>
        <begin position="538"/>
        <end position="566"/>
    </location>
</feature>
<evidence type="ECO:0000259" key="3">
    <source>
        <dbReference type="Pfam" id="PF05424"/>
    </source>
</evidence>
<evidence type="ECO:0000259" key="5">
    <source>
        <dbReference type="Pfam" id="PF21807"/>
    </source>
</evidence>
<evidence type="ECO:0000313" key="7">
    <source>
        <dbReference type="Proteomes" id="UP000030673"/>
    </source>
</evidence>
<accession>W7K2Q8</accession>
<evidence type="ECO:0000313" key="6">
    <source>
        <dbReference type="EMBL" id="EWC87609.1"/>
    </source>
</evidence>
<feature type="domain" description="Duffy-antigen binding" evidence="3">
    <location>
        <begin position="115"/>
        <end position="326"/>
    </location>
</feature>
<feature type="domain" description="Plasmodium falciparum erythrocyte membrane protein-1 N-terminal segment" evidence="4">
    <location>
        <begin position="22"/>
        <end position="58"/>
    </location>
</feature>
<protein>
    <recommendedName>
        <fullName evidence="8">Duffy-binding-like domain-containing protein</fullName>
    </recommendedName>
</protein>
<feature type="region of interest" description="Disordered" evidence="1">
    <location>
        <begin position="363"/>
        <end position="388"/>
    </location>
</feature>
<sequence length="1056" mass="117649">MGPKKPVALRGGGGGEDIDKTSAKHLLDSIGKIVHDQVQNEAAGRGGSELKGLLSLATFSSEEMGDTNDPCIFNYTKVIKATDNNETCGKGKEDRFSKNRIAEYDKKKIRGNNGGASAPYRKLSLCNKNLETINIDKIDNKQKLLAEVCLAAKYEGESITLNYPKYQTTYGNFPFELCTVLARRFADIGDIIRGKDLFYGNTQESAQRKKLDDKLKEIFKEIHDEVTKGRSASPLQARYQGDDNNNYSKLRKDWWTANRETVWKAITRSDKLGHNKYFRSTCKSSGGGISETREQARDKCRCPKTSEGKANDQVLTYYDYVTGKVRMDKGCSDCFFACHRYENWIDNQKEQFLKQRGEYENVINGTSSSSSSVGGKRQTRRTRSISSDDNGYESKFYKKLKERGYSEVKNFFEKLNKEKECQNFDDKGGEFDFNEHVDKDKEYKGTFYHSKYCEVCPGCGVKRDGNDWKEKSGGRCTRKKRYKILDDNNFNGIDVLSFGDKRNEIKQKIDTFCGGSNEEKEKLKEQWKCYEAQYVKEDKKEDEEDEDEVEEEDDLKDAGKNSENESDEFQKTFNEFFYFWIGRFLNDSMYWRGIVGGCLKNGKKTCGKQKCKGECDCFQTRIEKKKTEWEDIKTHFKTQDLPGESITTLKYILRLDELFENIKSGEEKREKEDAAAGVPRSQNTSTIDKLLQHEEEDANKCKECPKPEDKSAARILEPSAPGTTLEDENENNFSEESKEELENEEDTTEDTDADGWSSSPEEEIDNKLDVCETVKNALKIENLKEACSLKYGPKAPSSWKCVTPTTNNDDKGSEGGQDESVVAKRRLKRSAGGKRDATAGSICVPPRRRRLYVTPLTKLTGDNTAASQVDGTTGQSQNGEAASNGPTDPVESLQAQVDEAKGGVQGTEGRVKPNGQTAEGSQSHPVSSAKALEPVGISSQTSEGKTTSKSSGKDPREALRDAFIQSAAVGTFFLWHNYKEQFKAQHGAVEALGGFGTYGVRADGPGLVPFSGPQPTLPQAPFAASQGKVGPAGLGPGAGLPRGQHGQPHGTQLGAP</sequence>
<feature type="compositionally biased region" description="Basic and acidic residues" evidence="1">
    <location>
        <begin position="696"/>
        <end position="712"/>
    </location>
</feature>
<feature type="domain" description="PfEMP1 CIDRalpha1" evidence="5">
    <location>
        <begin position="493"/>
        <end position="533"/>
    </location>
</feature>
<dbReference type="InterPro" id="IPR029210">
    <property type="entry name" value="PfEMP1_NTS"/>
</dbReference>
<feature type="region of interest" description="Disordered" evidence="1">
    <location>
        <begin position="696"/>
        <end position="764"/>
    </location>
</feature>
<feature type="domain" description="Duffy-binding-like" evidence="2">
    <location>
        <begin position="576"/>
        <end position="706"/>
    </location>
</feature>
<feature type="compositionally biased region" description="Acidic residues" evidence="1">
    <location>
        <begin position="737"/>
        <end position="753"/>
    </location>
</feature>
<evidence type="ECO:0000259" key="2">
    <source>
        <dbReference type="Pfam" id="PF03011"/>
    </source>
</evidence>
<dbReference type="InterPro" id="IPR008602">
    <property type="entry name" value="Duffy-antigen-binding"/>
</dbReference>
<feature type="region of interest" description="Disordered" evidence="1">
    <location>
        <begin position="794"/>
        <end position="956"/>
    </location>
</feature>
<reference evidence="6 7" key="1">
    <citation type="submission" date="2013-02" db="EMBL/GenBank/DDBJ databases">
        <title>The Genome Sequence of Plasmodium falciparum NF54.</title>
        <authorList>
            <consortium name="The Broad Institute Genome Sequencing Platform"/>
            <consortium name="The Broad Institute Genome Sequencing Center for Infectious Disease"/>
            <person name="Neafsey D."/>
            <person name="Cheeseman I."/>
            <person name="Volkman S."/>
            <person name="Adams J."/>
            <person name="Walker B."/>
            <person name="Young S.K."/>
            <person name="Zeng Q."/>
            <person name="Gargeya S."/>
            <person name="Fitzgerald M."/>
            <person name="Haas B."/>
            <person name="Abouelleil A."/>
            <person name="Alvarado L."/>
            <person name="Arachchi H.M."/>
            <person name="Berlin A.M."/>
            <person name="Chapman S.B."/>
            <person name="Dewar J."/>
            <person name="Goldberg J."/>
            <person name="Griggs A."/>
            <person name="Gujja S."/>
            <person name="Hansen M."/>
            <person name="Howarth C."/>
            <person name="Imamovic A."/>
            <person name="Larimer J."/>
            <person name="McCowan C."/>
            <person name="Murphy C."/>
            <person name="Neiman D."/>
            <person name="Pearson M."/>
            <person name="Priest M."/>
            <person name="Roberts A."/>
            <person name="Saif S."/>
            <person name="Shea T."/>
            <person name="Sisk P."/>
            <person name="Sykes S."/>
            <person name="Wortman J."/>
            <person name="Nusbaum C."/>
            <person name="Birren B."/>
        </authorList>
    </citation>
    <scope>NUCLEOTIDE SEQUENCE [LARGE SCALE GENOMIC DNA]</scope>
    <source>
        <strain evidence="6 7">NF54</strain>
    </source>
</reference>
<dbReference type="InterPro" id="IPR049158">
    <property type="entry name" value="PfEMP1_CIDRalpha1_dom"/>
</dbReference>
<dbReference type="EMBL" id="KE123842">
    <property type="protein sequence ID" value="EWC87609.1"/>
    <property type="molecule type" value="Genomic_DNA"/>
</dbReference>
<dbReference type="Proteomes" id="UP000030673">
    <property type="component" value="Unassembled WGS sequence"/>
</dbReference>
<dbReference type="AlphaFoldDB" id="W7K2Q8"/>
<dbReference type="SUPFAM" id="SSF140924">
    <property type="entry name" value="Duffy binding domain-like"/>
    <property type="match status" value="3"/>
</dbReference>
<feature type="compositionally biased region" description="Basic residues" evidence="1">
    <location>
        <begin position="823"/>
        <end position="832"/>
    </location>
</feature>
<evidence type="ECO:0008006" key="8">
    <source>
        <dbReference type="Google" id="ProtNLM"/>
    </source>
</evidence>
<dbReference type="Pfam" id="PF03011">
    <property type="entry name" value="PFEMP"/>
    <property type="match status" value="1"/>
</dbReference>
<feature type="region of interest" description="Disordered" evidence="1">
    <location>
        <begin position="1011"/>
        <end position="1056"/>
    </location>
</feature>
<feature type="compositionally biased region" description="Gly residues" evidence="1">
    <location>
        <begin position="1030"/>
        <end position="1040"/>
    </location>
</feature>
<organism evidence="6 7">
    <name type="scientific">Plasmodium falciparum (isolate NF54)</name>
    <dbReference type="NCBI Taxonomy" id="5843"/>
    <lineage>
        <taxon>Eukaryota</taxon>
        <taxon>Sar</taxon>
        <taxon>Alveolata</taxon>
        <taxon>Apicomplexa</taxon>
        <taxon>Aconoidasida</taxon>
        <taxon>Haemosporida</taxon>
        <taxon>Plasmodiidae</taxon>
        <taxon>Plasmodium</taxon>
        <taxon>Plasmodium (Laverania)</taxon>
    </lineage>
</organism>
<evidence type="ECO:0000259" key="4">
    <source>
        <dbReference type="Pfam" id="PF15447"/>
    </source>
</evidence>